<comment type="caution">
    <text evidence="2">The sequence shown here is derived from an EMBL/GenBank/DDBJ whole genome shotgun (WGS) entry which is preliminary data.</text>
</comment>
<gene>
    <name evidence="2" type="ORF">BTW07_10845</name>
</gene>
<sequence>MSSRLGARRQQGVVLIMSLIFLLLLSLASTALLNTVTSQNRLGVVHQQARSLFHSLHGRLEAASHDNTTLRTVTQTAQAGEPLDWPQRAEAGPDLQPSAPDDQMLSLSVELLRPGYDCLVTGYSSGSCLPMELRGEGKRAAGQADSFQALGLVVETINVSSGGDSRAGIFTGHRGEQTP</sequence>
<dbReference type="AlphaFoldDB" id="A0A1Q8SRQ4"/>
<dbReference type="RefSeq" id="WP_075570197.1">
    <property type="nucleotide sequence ID" value="NZ_MSDO01000014.1"/>
</dbReference>
<reference evidence="2 3" key="1">
    <citation type="submission" date="2016-12" db="EMBL/GenBank/DDBJ databases">
        <title>Draft genome sequences of strains Salinicola socius SMB35, Salinicola sp. MH3R3-1 and Chromohalobacter sp. SMB17 from the Verkhnekamsk potash mining region of Russia.</title>
        <authorList>
            <person name="Mavrodi D.V."/>
            <person name="Olsson B.E."/>
            <person name="Korsakova E.S."/>
            <person name="Pyankova A."/>
            <person name="Mavrodi O.V."/>
            <person name="Plotnikova E.G."/>
        </authorList>
    </citation>
    <scope>NUCLEOTIDE SEQUENCE [LARGE SCALE GENOMIC DNA]</scope>
    <source>
        <strain evidence="2 3">SMB35</strain>
    </source>
</reference>
<dbReference type="STRING" id="404433.BTW07_10845"/>
<accession>A0A1Q8SRQ4</accession>
<evidence type="ECO:0008006" key="4">
    <source>
        <dbReference type="Google" id="ProtNLM"/>
    </source>
</evidence>
<evidence type="ECO:0000313" key="3">
    <source>
        <dbReference type="Proteomes" id="UP000186878"/>
    </source>
</evidence>
<evidence type="ECO:0000256" key="1">
    <source>
        <dbReference type="SAM" id="MobiDB-lite"/>
    </source>
</evidence>
<proteinExistence type="predicted"/>
<feature type="region of interest" description="Disordered" evidence="1">
    <location>
        <begin position="76"/>
        <end position="101"/>
    </location>
</feature>
<evidence type="ECO:0000313" key="2">
    <source>
        <dbReference type="EMBL" id="OLO04120.1"/>
    </source>
</evidence>
<dbReference type="OrthoDB" id="6183911at2"/>
<keyword evidence="3" id="KW-1185">Reference proteome</keyword>
<organism evidence="2 3">
    <name type="scientific">Salinicola socius</name>
    <dbReference type="NCBI Taxonomy" id="404433"/>
    <lineage>
        <taxon>Bacteria</taxon>
        <taxon>Pseudomonadati</taxon>
        <taxon>Pseudomonadota</taxon>
        <taxon>Gammaproteobacteria</taxon>
        <taxon>Oceanospirillales</taxon>
        <taxon>Halomonadaceae</taxon>
        <taxon>Salinicola</taxon>
    </lineage>
</organism>
<dbReference type="Proteomes" id="UP000186878">
    <property type="component" value="Unassembled WGS sequence"/>
</dbReference>
<name>A0A1Q8SRQ4_9GAMM</name>
<dbReference type="EMBL" id="MSDO01000014">
    <property type="protein sequence ID" value="OLO04120.1"/>
    <property type="molecule type" value="Genomic_DNA"/>
</dbReference>
<protein>
    <recommendedName>
        <fullName evidence="4">Type 4 fimbrial biogenesis protein PilX N-terminal domain-containing protein</fullName>
    </recommendedName>
</protein>